<accession>A0A6C0KIW5</accession>
<sequence>MSLVSNIQFEQLHTDFKHLISLEKIALEHKHAINTKLGEVKNTYQYLIKNNNNKKIFLFCLDSLFFQYKCHSMEYENLSKSLILIVNRMYGDYYKLYNILIVQLKEKNIILKSAEEPKKFSVYKDLEPFFEYSIAEITDIHQSVMDIIQELHTYYNHLEKSAYQYSITSNVGMTIANFMHTLQYENTLIREQIHLYINYLSFFHASHEKYLQNLVQKIQNFQQSMEAEIKNEQGENMDMSNIDLECVFASSENVEIEEIIQESEQVLECAEKIIEQVEQQEAVELVVTEPVVQRIEEAAEQ</sequence>
<dbReference type="EMBL" id="MN740898">
    <property type="protein sequence ID" value="QHU17096.1"/>
    <property type="molecule type" value="Genomic_DNA"/>
</dbReference>
<keyword evidence="1" id="KW-0175">Coiled coil</keyword>
<reference evidence="2" key="1">
    <citation type="journal article" date="2020" name="Nature">
        <title>Giant virus diversity and host interactions through global metagenomics.</title>
        <authorList>
            <person name="Schulz F."/>
            <person name="Roux S."/>
            <person name="Paez-Espino D."/>
            <person name="Jungbluth S."/>
            <person name="Walsh D.A."/>
            <person name="Denef V.J."/>
            <person name="McMahon K.D."/>
            <person name="Konstantinidis K.T."/>
            <person name="Eloe-Fadrosh E.A."/>
            <person name="Kyrpides N.C."/>
            <person name="Woyke T."/>
        </authorList>
    </citation>
    <scope>NUCLEOTIDE SEQUENCE</scope>
    <source>
        <strain evidence="2">GVMAG-S-3300012000-57</strain>
    </source>
</reference>
<evidence type="ECO:0000256" key="1">
    <source>
        <dbReference type="SAM" id="Coils"/>
    </source>
</evidence>
<name>A0A6C0KIW5_9ZZZZ</name>
<organism evidence="2">
    <name type="scientific">viral metagenome</name>
    <dbReference type="NCBI Taxonomy" id="1070528"/>
    <lineage>
        <taxon>unclassified sequences</taxon>
        <taxon>metagenomes</taxon>
        <taxon>organismal metagenomes</taxon>
    </lineage>
</organism>
<dbReference type="AlphaFoldDB" id="A0A6C0KIW5"/>
<proteinExistence type="predicted"/>
<evidence type="ECO:0000313" key="2">
    <source>
        <dbReference type="EMBL" id="QHU17096.1"/>
    </source>
</evidence>
<protein>
    <submittedName>
        <fullName evidence="2">Uncharacterized protein</fullName>
    </submittedName>
</protein>
<feature type="coiled-coil region" evidence="1">
    <location>
        <begin position="211"/>
        <end position="280"/>
    </location>
</feature>